<dbReference type="AlphaFoldDB" id="G5H6Q1"/>
<protein>
    <submittedName>
        <fullName evidence="1">Uncharacterized protein</fullName>
    </submittedName>
</protein>
<dbReference type="Proteomes" id="UP000006008">
    <property type="component" value="Unassembled WGS sequence"/>
</dbReference>
<gene>
    <name evidence="1" type="ORF">HMPREF9450_00611</name>
</gene>
<comment type="caution">
    <text evidence="1">The sequence shown here is derived from an EMBL/GenBank/DDBJ whole genome shotgun (WGS) entry which is preliminary data.</text>
</comment>
<keyword evidence="2" id="KW-1185">Reference proteome</keyword>
<sequence length="31" mass="3651">MNGLLMFLLLCGLGALCYWFFFKCVDWFGKI</sequence>
<evidence type="ECO:0000313" key="2">
    <source>
        <dbReference type="Proteomes" id="UP000006008"/>
    </source>
</evidence>
<evidence type="ECO:0000313" key="1">
    <source>
        <dbReference type="EMBL" id="EHB92898.1"/>
    </source>
</evidence>
<accession>G5H6Q1</accession>
<dbReference type="EMBL" id="ADLD01000008">
    <property type="protein sequence ID" value="EHB92898.1"/>
    <property type="molecule type" value="Genomic_DNA"/>
</dbReference>
<proteinExistence type="predicted"/>
<name>G5H6Q1_9BACT</name>
<reference evidence="1 2" key="1">
    <citation type="submission" date="2011-08" db="EMBL/GenBank/DDBJ databases">
        <title>The Genome Sequence of Alistipes indistinctus YIT 12060.</title>
        <authorList>
            <consortium name="The Broad Institute Genome Sequencing Platform"/>
            <person name="Earl A."/>
            <person name="Ward D."/>
            <person name="Feldgarden M."/>
            <person name="Gevers D."/>
            <person name="Morotomi M."/>
            <person name="Young S.K."/>
            <person name="Zeng Q."/>
            <person name="Gargeya S."/>
            <person name="Fitzgerald M."/>
            <person name="Haas B."/>
            <person name="Abouelleil A."/>
            <person name="Alvarado L."/>
            <person name="Arachchi H.M."/>
            <person name="Berlin A."/>
            <person name="Brown A."/>
            <person name="Chapman S.B."/>
            <person name="Chen Z."/>
            <person name="Dunbar C."/>
            <person name="Freedman E."/>
            <person name="Gearin G."/>
            <person name="Gellesch M."/>
            <person name="Goldberg J."/>
            <person name="Griggs A."/>
            <person name="Gujja S."/>
            <person name="Heiman D."/>
            <person name="Howarth C."/>
            <person name="Larson L."/>
            <person name="Lui A."/>
            <person name="MacDonald P.J.P."/>
            <person name="Montmayeur A."/>
            <person name="Murphy C."/>
            <person name="Neiman D."/>
            <person name="Pearson M."/>
            <person name="Priest M."/>
            <person name="Roberts A."/>
            <person name="Saif S."/>
            <person name="Shea T."/>
            <person name="Shenoy N."/>
            <person name="Sisk P."/>
            <person name="Stolte C."/>
            <person name="Sykes S."/>
            <person name="Wortman J."/>
            <person name="Nusbaum C."/>
            <person name="Birren B."/>
        </authorList>
    </citation>
    <scope>NUCLEOTIDE SEQUENCE [LARGE SCALE GENOMIC DNA]</scope>
    <source>
        <strain evidence="1 2">YIT 12060</strain>
    </source>
</reference>
<dbReference type="HOGENOM" id="CLU_217473_0_0_10"/>
<organism evidence="1 2">
    <name type="scientific">Alistipes indistinctus YIT 12060</name>
    <dbReference type="NCBI Taxonomy" id="742725"/>
    <lineage>
        <taxon>Bacteria</taxon>
        <taxon>Pseudomonadati</taxon>
        <taxon>Bacteroidota</taxon>
        <taxon>Bacteroidia</taxon>
        <taxon>Bacteroidales</taxon>
        <taxon>Rikenellaceae</taxon>
        <taxon>Alistipes</taxon>
    </lineage>
</organism>